<protein>
    <submittedName>
        <fullName evidence="2">Uncharacterized protein</fullName>
    </submittedName>
</protein>
<gene>
    <name evidence="2" type="ORF">PQJ73_17935</name>
</gene>
<feature type="compositionally biased region" description="Basic and acidic residues" evidence="1">
    <location>
        <begin position="25"/>
        <end position="39"/>
    </location>
</feature>
<reference evidence="2" key="2">
    <citation type="submission" date="2023-02" db="EMBL/GenBank/DDBJ databases">
        <authorList>
            <person name="Rayyan A."/>
            <person name="Meyer T."/>
            <person name="Kyndt J.A."/>
        </authorList>
    </citation>
    <scope>NUCLEOTIDE SEQUENCE</scope>
    <source>
        <strain evidence="2">DSM 9987</strain>
    </source>
</reference>
<dbReference type="RefSeq" id="WP_272778412.1">
    <property type="nucleotide sequence ID" value="NZ_JAQQLI010000029.1"/>
</dbReference>
<keyword evidence="3" id="KW-1185">Reference proteome</keyword>
<sequence>MATSVTDGGGARRRDGGGPSGCGQFDEKTPAIFRSDRMKSANVHSTSPINIPWWQGRTALPHAFHEENVPAPARIGQDPE</sequence>
<dbReference type="EMBL" id="JAQQLI010000029">
    <property type="protein sequence ID" value="MDC7787573.1"/>
    <property type="molecule type" value="Genomic_DNA"/>
</dbReference>
<reference evidence="2" key="1">
    <citation type="journal article" date="2023" name="Microbiol Resour">
        <title>Genome Sequences of Rhodoplanes serenus and Two Thermotolerant Strains, Rhodoplanes tepidamans and 'Rhodoplanes cryptolactis,' Further Refine the Genus.</title>
        <authorList>
            <person name="Rayyan A.A."/>
            <person name="Kyndt J.A."/>
        </authorList>
    </citation>
    <scope>NUCLEOTIDE SEQUENCE</scope>
    <source>
        <strain evidence="2">DSM 9987</strain>
    </source>
</reference>
<name>A0ABT5JD08_RHOTP</name>
<proteinExistence type="predicted"/>
<evidence type="ECO:0000313" key="2">
    <source>
        <dbReference type="EMBL" id="MDC7787573.1"/>
    </source>
</evidence>
<organism evidence="2 3">
    <name type="scientific">Rhodoplanes tepidamans</name>
    <name type="common">Rhodoplanes cryptolactis</name>
    <dbReference type="NCBI Taxonomy" id="200616"/>
    <lineage>
        <taxon>Bacteria</taxon>
        <taxon>Pseudomonadati</taxon>
        <taxon>Pseudomonadota</taxon>
        <taxon>Alphaproteobacteria</taxon>
        <taxon>Hyphomicrobiales</taxon>
        <taxon>Nitrobacteraceae</taxon>
        <taxon>Rhodoplanes</taxon>
    </lineage>
</organism>
<comment type="caution">
    <text evidence="2">The sequence shown here is derived from an EMBL/GenBank/DDBJ whole genome shotgun (WGS) entry which is preliminary data.</text>
</comment>
<feature type="region of interest" description="Disordered" evidence="1">
    <location>
        <begin position="1"/>
        <end position="51"/>
    </location>
</feature>
<evidence type="ECO:0000256" key="1">
    <source>
        <dbReference type="SAM" id="MobiDB-lite"/>
    </source>
</evidence>
<dbReference type="Proteomes" id="UP001165652">
    <property type="component" value="Unassembled WGS sequence"/>
</dbReference>
<evidence type="ECO:0000313" key="3">
    <source>
        <dbReference type="Proteomes" id="UP001165652"/>
    </source>
</evidence>
<accession>A0ABT5JD08</accession>